<protein>
    <submittedName>
        <fullName evidence="2">Uncharacterized protein</fullName>
    </submittedName>
</protein>
<evidence type="ECO:0000256" key="1">
    <source>
        <dbReference type="SAM" id="MobiDB-lite"/>
    </source>
</evidence>
<evidence type="ECO:0000313" key="3">
    <source>
        <dbReference type="Proteomes" id="UP000233837"/>
    </source>
</evidence>
<evidence type="ECO:0000313" key="2">
    <source>
        <dbReference type="EMBL" id="PKU82936.1"/>
    </source>
</evidence>
<feature type="compositionally biased region" description="Basic and acidic residues" evidence="1">
    <location>
        <begin position="38"/>
        <end position="63"/>
    </location>
</feature>
<reference evidence="2 3" key="1">
    <citation type="journal article" date="2016" name="Sci. Rep.">
        <title>The Dendrobium catenatum Lindl. genome sequence provides insights into polysaccharide synthase, floral development and adaptive evolution.</title>
        <authorList>
            <person name="Zhang G.Q."/>
            <person name="Xu Q."/>
            <person name="Bian C."/>
            <person name="Tsai W.C."/>
            <person name="Yeh C.M."/>
            <person name="Liu K.W."/>
            <person name="Yoshida K."/>
            <person name="Zhang L.S."/>
            <person name="Chang S.B."/>
            <person name="Chen F."/>
            <person name="Shi Y."/>
            <person name="Su Y.Y."/>
            <person name="Zhang Y.Q."/>
            <person name="Chen L.J."/>
            <person name="Yin Y."/>
            <person name="Lin M."/>
            <person name="Huang H."/>
            <person name="Deng H."/>
            <person name="Wang Z.W."/>
            <person name="Zhu S.L."/>
            <person name="Zhao X."/>
            <person name="Deng C."/>
            <person name="Niu S.C."/>
            <person name="Huang J."/>
            <person name="Wang M."/>
            <person name="Liu G.H."/>
            <person name="Yang H.J."/>
            <person name="Xiao X.J."/>
            <person name="Hsiao Y.Y."/>
            <person name="Wu W.L."/>
            <person name="Chen Y.Y."/>
            <person name="Mitsuda N."/>
            <person name="Ohme-Takagi M."/>
            <person name="Luo Y.B."/>
            <person name="Van de Peer Y."/>
            <person name="Liu Z.J."/>
        </authorList>
    </citation>
    <scope>NUCLEOTIDE SEQUENCE [LARGE SCALE GENOMIC DNA]</scope>
    <source>
        <tissue evidence="2">The whole plant</tissue>
    </source>
</reference>
<reference evidence="2 3" key="2">
    <citation type="journal article" date="2017" name="Nature">
        <title>The Apostasia genome and the evolution of orchids.</title>
        <authorList>
            <person name="Zhang G.Q."/>
            <person name="Liu K.W."/>
            <person name="Li Z."/>
            <person name="Lohaus R."/>
            <person name="Hsiao Y.Y."/>
            <person name="Niu S.C."/>
            <person name="Wang J.Y."/>
            <person name="Lin Y.C."/>
            <person name="Xu Q."/>
            <person name="Chen L.J."/>
            <person name="Yoshida K."/>
            <person name="Fujiwara S."/>
            <person name="Wang Z.W."/>
            <person name="Zhang Y.Q."/>
            <person name="Mitsuda N."/>
            <person name="Wang M."/>
            <person name="Liu G.H."/>
            <person name="Pecoraro L."/>
            <person name="Huang H.X."/>
            <person name="Xiao X.J."/>
            <person name="Lin M."/>
            <person name="Wu X.Y."/>
            <person name="Wu W.L."/>
            <person name="Chen Y.Y."/>
            <person name="Chang S.B."/>
            <person name="Sakamoto S."/>
            <person name="Ohme-Takagi M."/>
            <person name="Yagi M."/>
            <person name="Zeng S.J."/>
            <person name="Shen C.Y."/>
            <person name="Yeh C.M."/>
            <person name="Luo Y.B."/>
            <person name="Tsai W.C."/>
            <person name="Van de Peer Y."/>
            <person name="Liu Z.J."/>
        </authorList>
    </citation>
    <scope>NUCLEOTIDE SEQUENCE [LARGE SCALE GENOMIC DNA]</scope>
    <source>
        <tissue evidence="2">The whole plant</tissue>
    </source>
</reference>
<dbReference type="Proteomes" id="UP000233837">
    <property type="component" value="Unassembled WGS sequence"/>
</dbReference>
<gene>
    <name evidence="2" type="ORF">MA16_Dca021820</name>
</gene>
<proteinExistence type="predicted"/>
<feature type="region of interest" description="Disordered" evidence="1">
    <location>
        <begin position="34"/>
        <end position="71"/>
    </location>
</feature>
<organism evidence="2 3">
    <name type="scientific">Dendrobium catenatum</name>
    <dbReference type="NCBI Taxonomy" id="906689"/>
    <lineage>
        <taxon>Eukaryota</taxon>
        <taxon>Viridiplantae</taxon>
        <taxon>Streptophyta</taxon>
        <taxon>Embryophyta</taxon>
        <taxon>Tracheophyta</taxon>
        <taxon>Spermatophyta</taxon>
        <taxon>Magnoliopsida</taxon>
        <taxon>Liliopsida</taxon>
        <taxon>Asparagales</taxon>
        <taxon>Orchidaceae</taxon>
        <taxon>Epidendroideae</taxon>
        <taxon>Malaxideae</taxon>
        <taxon>Dendrobiinae</taxon>
        <taxon>Dendrobium</taxon>
    </lineage>
</organism>
<sequence>MAMAVSPPQLCRRPHLAWLFLDGSDFSTTWRRSSANGRFDRQRRISDRKTKDISGTRPTRPDPKMSPPRCRGCVVYSASNLGVRPRE</sequence>
<keyword evidence="3" id="KW-1185">Reference proteome</keyword>
<name>A0A2I0X4V0_9ASPA</name>
<dbReference type="EMBL" id="KZ502154">
    <property type="protein sequence ID" value="PKU82936.1"/>
    <property type="molecule type" value="Genomic_DNA"/>
</dbReference>
<dbReference type="AlphaFoldDB" id="A0A2I0X4V0"/>
<accession>A0A2I0X4V0</accession>